<dbReference type="InterPro" id="IPR008969">
    <property type="entry name" value="CarboxyPept-like_regulatory"/>
</dbReference>
<dbReference type="InterPro" id="IPR036942">
    <property type="entry name" value="Beta-barrel_TonB_sf"/>
</dbReference>
<evidence type="ECO:0000313" key="13">
    <source>
        <dbReference type="EMBL" id="MFB9898021.1"/>
    </source>
</evidence>
<dbReference type="Gene3D" id="2.40.170.20">
    <property type="entry name" value="TonB-dependent receptor, beta-barrel domain"/>
    <property type="match status" value="1"/>
</dbReference>
<dbReference type="EMBL" id="JBHLZF010000002">
    <property type="protein sequence ID" value="MFB9898021.1"/>
    <property type="molecule type" value="Genomic_DNA"/>
</dbReference>
<evidence type="ECO:0000259" key="11">
    <source>
        <dbReference type="Pfam" id="PF00593"/>
    </source>
</evidence>
<accession>A0ABV5ZKV3</accession>
<keyword evidence="2 8" id="KW-0813">Transport</keyword>
<dbReference type="SUPFAM" id="SSF56935">
    <property type="entry name" value="Porins"/>
    <property type="match status" value="1"/>
</dbReference>
<evidence type="ECO:0000256" key="6">
    <source>
        <dbReference type="ARBA" id="ARBA00023136"/>
    </source>
</evidence>
<feature type="domain" description="TonB-dependent receptor plug" evidence="12">
    <location>
        <begin position="119"/>
        <end position="226"/>
    </location>
</feature>
<evidence type="ECO:0000313" key="14">
    <source>
        <dbReference type="Proteomes" id="UP001589688"/>
    </source>
</evidence>
<dbReference type="InterPro" id="IPR023997">
    <property type="entry name" value="TonB-dep_OMP_SusC/RagA_CS"/>
</dbReference>
<dbReference type="RefSeq" id="WP_027952193.1">
    <property type="nucleotide sequence ID" value="NZ_JADU01000012.1"/>
</dbReference>
<evidence type="ECO:0000256" key="4">
    <source>
        <dbReference type="ARBA" id="ARBA00022692"/>
    </source>
</evidence>
<protein>
    <submittedName>
        <fullName evidence="13">SusC/RagA family TonB-linked outer membrane protein</fullName>
    </submittedName>
</protein>
<comment type="caution">
    <text evidence="13">The sequence shown here is derived from an EMBL/GenBank/DDBJ whole genome shotgun (WGS) entry which is preliminary data.</text>
</comment>
<keyword evidence="7 8" id="KW-0998">Cell outer membrane</keyword>
<feature type="chain" id="PRO_5045258023" evidence="10">
    <location>
        <begin position="31"/>
        <end position="997"/>
    </location>
</feature>
<dbReference type="PROSITE" id="PS52016">
    <property type="entry name" value="TONB_DEPENDENT_REC_3"/>
    <property type="match status" value="1"/>
</dbReference>
<evidence type="ECO:0000256" key="1">
    <source>
        <dbReference type="ARBA" id="ARBA00004571"/>
    </source>
</evidence>
<evidence type="ECO:0000256" key="3">
    <source>
        <dbReference type="ARBA" id="ARBA00022452"/>
    </source>
</evidence>
<evidence type="ECO:0000256" key="2">
    <source>
        <dbReference type="ARBA" id="ARBA00022448"/>
    </source>
</evidence>
<keyword evidence="4 8" id="KW-0812">Transmembrane</keyword>
<evidence type="ECO:0000256" key="10">
    <source>
        <dbReference type="SAM" id="SignalP"/>
    </source>
</evidence>
<evidence type="ECO:0000256" key="7">
    <source>
        <dbReference type="ARBA" id="ARBA00023237"/>
    </source>
</evidence>
<keyword evidence="10" id="KW-0732">Signal</keyword>
<feature type="signal peptide" evidence="10">
    <location>
        <begin position="1"/>
        <end position="30"/>
    </location>
</feature>
<keyword evidence="14" id="KW-1185">Reference proteome</keyword>
<dbReference type="Gene3D" id="2.170.130.10">
    <property type="entry name" value="TonB-dependent receptor, plug domain"/>
    <property type="match status" value="1"/>
</dbReference>
<dbReference type="Pfam" id="PF07715">
    <property type="entry name" value="Plug"/>
    <property type="match status" value="1"/>
</dbReference>
<reference evidence="13 14" key="1">
    <citation type="submission" date="2024-09" db="EMBL/GenBank/DDBJ databases">
        <authorList>
            <person name="Sun Q."/>
            <person name="Mori K."/>
        </authorList>
    </citation>
    <scope>NUCLEOTIDE SEQUENCE [LARGE SCALE GENOMIC DNA]</scope>
    <source>
        <strain evidence="13 14">ATCC 51272</strain>
    </source>
</reference>
<feature type="domain" description="TonB-dependent receptor-like beta-barrel" evidence="11">
    <location>
        <begin position="388"/>
        <end position="954"/>
    </location>
</feature>
<evidence type="ECO:0000256" key="5">
    <source>
        <dbReference type="ARBA" id="ARBA00023077"/>
    </source>
</evidence>
<evidence type="ECO:0000259" key="12">
    <source>
        <dbReference type="Pfam" id="PF07715"/>
    </source>
</evidence>
<dbReference type="Pfam" id="PF00593">
    <property type="entry name" value="TonB_dep_Rec_b-barrel"/>
    <property type="match status" value="1"/>
</dbReference>
<dbReference type="NCBIfam" id="TIGR04056">
    <property type="entry name" value="OMP_RagA_SusC"/>
    <property type="match status" value="1"/>
</dbReference>
<dbReference type="Gene3D" id="2.60.40.1120">
    <property type="entry name" value="Carboxypeptidase-like, regulatory domain"/>
    <property type="match status" value="1"/>
</dbReference>
<proteinExistence type="inferred from homology"/>
<dbReference type="InterPro" id="IPR012910">
    <property type="entry name" value="Plug_dom"/>
</dbReference>
<dbReference type="NCBIfam" id="TIGR04057">
    <property type="entry name" value="SusC_RagA_signa"/>
    <property type="match status" value="1"/>
</dbReference>
<sequence>MQDVQNPVKTALWRTLLPAGLLLCSTVAMAQSQKTGVISDANGEPLIGVTVMEQGTNNGTVTDANGRYTLKTTKPNARLKVSYVGYADQVITPGQSVSLKEDNAMLNEVVVVGYGTMRRKDVTSSITTIKAEDLNQGVFTDPAQMLQGKVAGLVVTSNGDPNGSSSITLRGASSLRSGAAMSPYYVIDGIPGVDISMVSPDDIESIDVLRDATATAIYGSKAANGVIIITTKSGGKTERTNVSYNGYVAFDHISKTLDMASAEDIRNYVAKNNLKYEYDKGGNVDWQDEVLRTAVSHNHNVAINGGSSKTKYMASVDYMNREGVIKGSYMNRLNLRSLISTKVLKDRLDLSMGINSMYGKHVGVPMNNEGGSVLDAMNYFLPLNPVTNEDGTWSKGSGSKNYNPLSLIHEDTSENIWKRTQFIAKGTLKLIDGLLWNANYSYNHYQHTHSAYDTHNTQLEGISDYNGRATRSTFLGHEQTFESYLNFDKTFAKVHKLQLMAGYSWEEKTSNDGFGLTVHNFFDDYLKWNQLTYAGAIDGMPAVQSGTKETVRNISFYGRASYSYNGKYMLQATLRRDGSSVFGKGHRWGYFPSVSAAWNIAEEEFMKNQHVFDNLKLRVGYGVSGNALGFGAYTALSTYGGKGSVFSYKGNSWPILGTTKLANPDLKWETTGMFNVGIDYAFWHNRINGSLEFYHKKTKDLIWDYPVSQIIYSFGSIAANVGEITNKGVEFTVNINAVRTKNFNWTTTLNLAHNKNCVDRLSNDKYQVGTFDQGDPMVAGVSSQGYTQRIIEGQPLGTFYTYEFAGYDEKGVPAYYERDAETGERTGKTTSKPEYKDRTITGCAQPKLNLGWNNTLAYKDFSATVFFTGVFGNKIYNGTRAHYTAPDFFSGGKNVLKEYITDRPVTDNLNNIPSTRFIENGSYLRLATMTVGYTFKHFDDWLQSLQIYATCNNLFTITGYKGIDPEVNMGGTSPGVEYRWSNYPHTRSFLVGVKVIF</sequence>
<evidence type="ECO:0000256" key="8">
    <source>
        <dbReference type="PROSITE-ProRule" id="PRU01360"/>
    </source>
</evidence>
<keyword evidence="3 8" id="KW-1134">Transmembrane beta strand</keyword>
<dbReference type="InterPro" id="IPR023996">
    <property type="entry name" value="TonB-dep_OMP_SusC/RagA"/>
</dbReference>
<name>A0ABV5ZKV3_9BACT</name>
<dbReference type="Pfam" id="PF13715">
    <property type="entry name" value="CarbopepD_reg_2"/>
    <property type="match status" value="1"/>
</dbReference>
<dbReference type="InterPro" id="IPR037066">
    <property type="entry name" value="Plug_dom_sf"/>
</dbReference>
<keyword evidence="5 9" id="KW-0798">TonB box</keyword>
<organism evidence="13 14">
    <name type="scientific">Hallella seregens ATCC 51272</name>
    <dbReference type="NCBI Taxonomy" id="1336250"/>
    <lineage>
        <taxon>Bacteria</taxon>
        <taxon>Pseudomonadati</taxon>
        <taxon>Bacteroidota</taxon>
        <taxon>Bacteroidia</taxon>
        <taxon>Bacteroidales</taxon>
        <taxon>Prevotellaceae</taxon>
        <taxon>Hallella</taxon>
    </lineage>
</organism>
<comment type="similarity">
    <text evidence="8 9">Belongs to the TonB-dependent receptor family.</text>
</comment>
<dbReference type="SUPFAM" id="SSF49464">
    <property type="entry name" value="Carboxypeptidase regulatory domain-like"/>
    <property type="match status" value="1"/>
</dbReference>
<dbReference type="InterPro" id="IPR000531">
    <property type="entry name" value="Beta-barrel_TonB"/>
</dbReference>
<comment type="subcellular location">
    <subcellularLocation>
        <location evidence="1 8">Cell outer membrane</location>
        <topology evidence="1 8">Multi-pass membrane protein</topology>
    </subcellularLocation>
</comment>
<keyword evidence="6 8" id="KW-0472">Membrane</keyword>
<evidence type="ECO:0000256" key="9">
    <source>
        <dbReference type="RuleBase" id="RU003357"/>
    </source>
</evidence>
<dbReference type="InterPro" id="IPR039426">
    <property type="entry name" value="TonB-dep_rcpt-like"/>
</dbReference>
<gene>
    <name evidence="13" type="ORF">ACFFK8_09530</name>
</gene>
<dbReference type="Proteomes" id="UP001589688">
    <property type="component" value="Unassembled WGS sequence"/>
</dbReference>